<dbReference type="EMBL" id="CP073249">
    <property type="protein sequence ID" value="QUF03963.1"/>
    <property type="molecule type" value="Genomic_DNA"/>
</dbReference>
<evidence type="ECO:0000313" key="3">
    <source>
        <dbReference type="Proteomes" id="UP000677152"/>
    </source>
</evidence>
<evidence type="ECO:0000313" key="2">
    <source>
        <dbReference type="EMBL" id="QUF03963.1"/>
    </source>
</evidence>
<dbReference type="Proteomes" id="UP000677152">
    <property type="component" value="Chromosome"/>
</dbReference>
<sequence>MGRPRFDREVCVSRPGPLSPTPDLVTGQPVNLPPVNTDGWASIRQRTTTNLGSSTESTTTTVTLHDGLFEPALAPALVDRATVVDHTTGERYEVDGQPAPRGPFVAAALRQVSDMQEVQP</sequence>
<name>A0AA45R3V0_9PSEU</name>
<organism evidence="2 3">
    <name type="scientific">Actinosynnema pretiosum subsp. pretiosum</name>
    <dbReference type="NCBI Taxonomy" id="103721"/>
    <lineage>
        <taxon>Bacteria</taxon>
        <taxon>Bacillati</taxon>
        <taxon>Actinomycetota</taxon>
        <taxon>Actinomycetes</taxon>
        <taxon>Pseudonocardiales</taxon>
        <taxon>Pseudonocardiaceae</taxon>
        <taxon>Actinosynnema</taxon>
    </lineage>
</organism>
<accession>A0AA45R3V0</accession>
<feature type="compositionally biased region" description="Basic and acidic residues" evidence="1">
    <location>
        <begin position="1"/>
        <end position="11"/>
    </location>
</feature>
<proteinExistence type="predicted"/>
<reference evidence="2" key="1">
    <citation type="submission" date="2021-04" db="EMBL/GenBank/DDBJ databases">
        <title>Genomic sequence of Actinosynnema pretiosum subsp. pretiosum ATCC 31280 (C-14919).</title>
        <authorList>
            <person name="Bai L."/>
            <person name="Wang X."/>
            <person name="Xiao Y."/>
        </authorList>
    </citation>
    <scope>NUCLEOTIDE SEQUENCE</scope>
    <source>
        <strain evidence="2">ATCC 31280</strain>
    </source>
</reference>
<feature type="region of interest" description="Disordered" evidence="1">
    <location>
        <begin position="1"/>
        <end position="30"/>
    </location>
</feature>
<protein>
    <submittedName>
        <fullName evidence="2">Uncharacterized protein</fullName>
    </submittedName>
</protein>
<gene>
    <name evidence="2" type="ORF">KCV87_32190</name>
</gene>
<dbReference type="AlphaFoldDB" id="A0AA45R3V0"/>
<evidence type="ECO:0000256" key="1">
    <source>
        <dbReference type="SAM" id="MobiDB-lite"/>
    </source>
</evidence>